<dbReference type="RefSeq" id="WP_264285065.1">
    <property type="nucleotide sequence ID" value="NZ_JAOZEV010000001.1"/>
</dbReference>
<feature type="transmembrane region" description="Helical" evidence="1">
    <location>
        <begin position="85"/>
        <end position="102"/>
    </location>
</feature>
<sequence>MKKKFEHTTCKENWRKEADMKKNISSPFAIYVLILVFIYLLALILFFKNSFFDFSMFSYWIGVGSWMVFYMNSQQIIDKNQFKQFTILSLLILILSALLLIVTKSSFLNFLMTGFPFFYIVYFRLLLFLFYKGFINTYKKPIILFASKGGNWKPENPTHAYNISKKEIIFSDLLFFGPILFAGVVAYFILQK</sequence>
<comment type="caution">
    <text evidence="2">The sequence shown here is derived from an EMBL/GenBank/DDBJ whole genome shotgun (WGS) entry which is preliminary data.</text>
</comment>
<protein>
    <submittedName>
        <fullName evidence="2">Uncharacterized protein</fullName>
    </submittedName>
</protein>
<name>A0A9X3BZS5_9FLAO</name>
<keyword evidence="1" id="KW-0472">Membrane</keyword>
<dbReference type="Proteomes" id="UP001151133">
    <property type="component" value="Unassembled WGS sequence"/>
</dbReference>
<keyword evidence="1" id="KW-1133">Transmembrane helix</keyword>
<accession>A0A9X3BZS5</accession>
<reference evidence="2" key="1">
    <citation type="submission" date="2022-10" db="EMBL/GenBank/DDBJ databases">
        <title>Two novel species of Flavobacterium.</title>
        <authorList>
            <person name="Liu Q."/>
            <person name="Xin Y.-H."/>
        </authorList>
    </citation>
    <scope>NUCLEOTIDE SEQUENCE</scope>
    <source>
        <strain evidence="2">LS1R47</strain>
    </source>
</reference>
<evidence type="ECO:0000256" key="1">
    <source>
        <dbReference type="SAM" id="Phobius"/>
    </source>
</evidence>
<gene>
    <name evidence="2" type="ORF">OIU80_00035</name>
</gene>
<evidence type="ECO:0000313" key="2">
    <source>
        <dbReference type="EMBL" id="MCV9930655.1"/>
    </source>
</evidence>
<dbReference type="EMBL" id="JAOZEV010000001">
    <property type="protein sequence ID" value="MCV9930655.1"/>
    <property type="molecule type" value="Genomic_DNA"/>
</dbReference>
<feature type="transmembrane region" description="Helical" evidence="1">
    <location>
        <begin position="28"/>
        <end position="48"/>
    </location>
</feature>
<feature type="transmembrane region" description="Helical" evidence="1">
    <location>
        <begin position="173"/>
        <end position="190"/>
    </location>
</feature>
<keyword evidence="3" id="KW-1185">Reference proteome</keyword>
<keyword evidence="1" id="KW-0812">Transmembrane</keyword>
<feature type="transmembrane region" description="Helical" evidence="1">
    <location>
        <begin position="54"/>
        <end position="73"/>
    </location>
</feature>
<organism evidence="2 3">
    <name type="scientific">Flavobacterium frigoritolerans</name>
    <dbReference type="NCBI Taxonomy" id="2987686"/>
    <lineage>
        <taxon>Bacteria</taxon>
        <taxon>Pseudomonadati</taxon>
        <taxon>Bacteroidota</taxon>
        <taxon>Flavobacteriia</taxon>
        <taxon>Flavobacteriales</taxon>
        <taxon>Flavobacteriaceae</taxon>
        <taxon>Flavobacterium</taxon>
    </lineage>
</organism>
<feature type="transmembrane region" description="Helical" evidence="1">
    <location>
        <begin position="108"/>
        <end position="131"/>
    </location>
</feature>
<dbReference type="AlphaFoldDB" id="A0A9X3BZS5"/>
<evidence type="ECO:0000313" key="3">
    <source>
        <dbReference type="Proteomes" id="UP001151133"/>
    </source>
</evidence>
<proteinExistence type="predicted"/>